<keyword evidence="3" id="KW-1185">Reference proteome</keyword>
<gene>
    <name evidence="2" type="ORF">CKO28_17530</name>
</gene>
<reference evidence="2 3" key="1">
    <citation type="journal article" date="2020" name="Microorganisms">
        <title>Osmotic Adaptation and Compatible Solute Biosynthesis of Phototrophic Bacteria as Revealed from Genome Analyses.</title>
        <authorList>
            <person name="Imhoff J.F."/>
            <person name="Rahn T."/>
            <person name="Kunzel S."/>
            <person name="Keller A."/>
            <person name="Neulinger S.C."/>
        </authorList>
    </citation>
    <scope>NUCLEOTIDE SEQUENCE [LARGE SCALE GENOMIC DNA]</scope>
    <source>
        <strain evidence="2 3">DSM 9895</strain>
    </source>
</reference>
<evidence type="ECO:0000313" key="2">
    <source>
        <dbReference type="EMBL" id="MBK1669840.1"/>
    </source>
</evidence>
<accession>A0ABS1DH89</accession>
<sequence>MSEAEIEVECWEPCEWHVAFGHVDPLDFIAALRRELFIDTSHEIDEGDVRHIHVRELTPSEKAEGEPEEPVWTSCEPDHAGAVPVTVVEF</sequence>
<proteinExistence type="predicted"/>
<name>A0ABS1DH89_9PROT</name>
<dbReference type="RefSeq" id="WP_200342185.1">
    <property type="nucleotide sequence ID" value="NZ_NRRL01000063.1"/>
</dbReference>
<protein>
    <submittedName>
        <fullName evidence="2">Uncharacterized protein</fullName>
    </submittedName>
</protein>
<dbReference type="Proteomes" id="UP001296873">
    <property type="component" value="Unassembled WGS sequence"/>
</dbReference>
<organism evidence="2 3">
    <name type="scientific">Rhodovibrio sodomensis</name>
    <dbReference type="NCBI Taxonomy" id="1088"/>
    <lineage>
        <taxon>Bacteria</taxon>
        <taxon>Pseudomonadati</taxon>
        <taxon>Pseudomonadota</taxon>
        <taxon>Alphaproteobacteria</taxon>
        <taxon>Rhodospirillales</taxon>
        <taxon>Rhodovibrionaceae</taxon>
        <taxon>Rhodovibrio</taxon>
    </lineage>
</organism>
<evidence type="ECO:0000256" key="1">
    <source>
        <dbReference type="SAM" id="MobiDB-lite"/>
    </source>
</evidence>
<feature type="region of interest" description="Disordered" evidence="1">
    <location>
        <begin position="59"/>
        <end position="78"/>
    </location>
</feature>
<evidence type="ECO:0000313" key="3">
    <source>
        <dbReference type="Proteomes" id="UP001296873"/>
    </source>
</evidence>
<comment type="caution">
    <text evidence="2">The sequence shown here is derived from an EMBL/GenBank/DDBJ whole genome shotgun (WGS) entry which is preliminary data.</text>
</comment>
<dbReference type="EMBL" id="NRRL01000063">
    <property type="protein sequence ID" value="MBK1669840.1"/>
    <property type="molecule type" value="Genomic_DNA"/>
</dbReference>